<evidence type="ECO:0000256" key="1">
    <source>
        <dbReference type="SAM" id="MobiDB-lite"/>
    </source>
</evidence>
<feature type="region of interest" description="Disordered" evidence="1">
    <location>
        <begin position="27"/>
        <end position="101"/>
    </location>
</feature>
<accession>A0A640TQC2</accession>
<name>A0A640TQC2_STRNI</name>
<proteinExistence type="predicted"/>
<protein>
    <submittedName>
        <fullName evidence="2">Uncharacterized protein</fullName>
    </submittedName>
</protein>
<sequence length="101" mass="10036">MVVVAHGTGADTDQTCKLTDSHALSRNVAAATRSRTLPPGTGTGTGTGTGAGTGWPGQLLPTGSMVGTADEPAGRPRGDLTILPRNVRAPQGRVVGNAHPG</sequence>
<comment type="caution">
    <text evidence="2">The sequence shown here is derived from an EMBL/GenBank/DDBJ whole genome shotgun (WGS) entry which is preliminary data.</text>
</comment>
<dbReference type="Proteomes" id="UP000429552">
    <property type="component" value="Unassembled WGS sequence"/>
</dbReference>
<dbReference type="EMBL" id="BLIP01000001">
    <property type="protein sequence ID" value="GFE25052.1"/>
    <property type="molecule type" value="Genomic_DNA"/>
</dbReference>
<reference evidence="2 3" key="1">
    <citation type="submission" date="2019-12" db="EMBL/GenBank/DDBJ databases">
        <title>Whole genome shotgun sequence of Streptomyces libani subsp. libani NBRC 13452.</title>
        <authorList>
            <person name="Ichikawa N."/>
            <person name="Kimura A."/>
            <person name="Kitahashi Y."/>
            <person name="Komaki H."/>
            <person name="Tamura T."/>
        </authorList>
    </citation>
    <scope>NUCLEOTIDE SEQUENCE [LARGE SCALE GENOMIC DNA]</scope>
    <source>
        <strain evidence="2 3">NBRC 13452</strain>
    </source>
</reference>
<feature type="compositionally biased region" description="Gly residues" evidence="1">
    <location>
        <begin position="41"/>
        <end position="55"/>
    </location>
</feature>
<dbReference type="AlphaFoldDB" id="A0A640TQC2"/>
<organism evidence="2 3">
    <name type="scientific">Streptomyces nigrescens</name>
    <dbReference type="NCBI Taxonomy" id="1920"/>
    <lineage>
        <taxon>Bacteria</taxon>
        <taxon>Bacillati</taxon>
        <taxon>Actinomycetota</taxon>
        <taxon>Actinomycetes</taxon>
        <taxon>Kitasatosporales</taxon>
        <taxon>Streptomycetaceae</taxon>
        <taxon>Streptomyces</taxon>
    </lineage>
</organism>
<evidence type="ECO:0000313" key="2">
    <source>
        <dbReference type="EMBL" id="GFE25052.1"/>
    </source>
</evidence>
<evidence type="ECO:0000313" key="3">
    <source>
        <dbReference type="Proteomes" id="UP000429552"/>
    </source>
</evidence>
<gene>
    <name evidence="2" type="ORF">Sliba_55050</name>
</gene>